<reference evidence="4" key="1">
    <citation type="submission" date="2022-07" db="EMBL/GenBank/DDBJ databases">
        <authorList>
            <person name="Macas J."/>
            <person name="Novak P."/>
            <person name="Neumann P."/>
        </authorList>
    </citation>
    <scope>NUCLEOTIDE SEQUENCE</scope>
</reference>
<evidence type="ECO:0000256" key="1">
    <source>
        <dbReference type="ARBA" id="ARBA00007166"/>
    </source>
</evidence>
<name>A0A9P1EEG7_CUSEU</name>
<evidence type="ECO:0000313" key="5">
    <source>
        <dbReference type="Proteomes" id="UP001152484"/>
    </source>
</evidence>
<dbReference type="InterPro" id="IPR016088">
    <property type="entry name" value="Chalcone_isomerase_3-sand"/>
</dbReference>
<dbReference type="Gene3D" id="3.50.70.10">
    <property type="match status" value="1"/>
</dbReference>
<organism evidence="4 5">
    <name type="scientific">Cuscuta europaea</name>
    <name type="common">European dodder</name>
    <dbReference type="NCBI Taxonomy" id="41803"/>
    <lineage>
        <taxon>Eukaryota</taxon>
        <taxon>Viridiplantae</taxon>
        <taxon>Streptophyta</taxon>
        <taxon>Embryophyta</taxon>
        <taxon>Tracheophyta</taxon>
        <taxon>Spermatophyta</taxon>
        <taxon>Magnoliopsida</taxon>
        <taxon>eudicotyledons</taxon>
        <taxon>Gunneridae</taxon>
        <taxon>Pentapetalae</taxon>
        <taxon>asterids</taxon>
        <taxon>lamiids</taxon>
        <taxon>Solanales</taxon>
        <taxon>Convolvulaceae</taxon>
        <taxon>Cuscuteae</taxon>
        <taxon>Cuscuta</taxon>
        <taxon>Cuscuta subgen. Cuscuta</taxon>
    </lineage>
</organism>
<dbReference type="Pfam" id="PF16035">
    <property type="entry name" value="Chalcone_2"/>
    <property type="match status" value="1"/>
</dbReference>
<evidence type="ECO:0000313" key="4">
    <source>
        <dbReference type="EMBL" id="CAH9099892.1"/>
    </source>
</evidence>
<feature type="region of interest" description="Disordered" evidence="2">
    <location>
        <begin position="72"/>
        <end position="105"/>
    </location>
</feature>
<sequence length="415" mass="46190">MRHNWLTFMDFDKDPSQMFPLEPFVPYGFGMDFLYHINSVIDNSTVALQEALCCFSTFAGTLVLRAASSSNADSKGRISHSHHRSCRSSESLVQGKKVSSGRHIPKSSCRGKFTLPVIISKVSKFTIMHLFKESTYLQPIPALSLAAALVPAFTNISGNVLAAPLEDASTMEAQMCMDQSPCKGEHHGFASSFFQSINWSRLAVEPRTGIEFPIILDDIITGDNNSSFMSEVLVGTGSRIMTVIRIKSLKVYAFGFYVHPFDVCQKLGQKYASVPACELNNLHEFYQDLLREDINMTVRLVVSCNGIKFKNVKDVFEKSLRARLLKTNPDTDFHCIEIFGSIFSQDIPLHVGTTINFRRTGDGHLITEIGGNHIGAVHSKELCRAFFDMYIGDFPICEKTKEQIGQNVASIIKGC</sequence>
<dbReference type="Gene3D" id="1.10.890.20">
    <property type="match status" value="1"/>
</dbReference>
<dbReference type="InterPro" id="IPR036298">
    <property type="entry name" value="Chalcone_isomerase_sf"/>
</dbReference>
<dbReference type="InterPro" id="IPR016089">
    <property type="entry name" value="Chalcone_isomerase_bundle_sf"/>
</dbReference>
<proteinExistence type="inferred from homology"/>
<evidence type="ECO:0000256" key="2">
    <source>
        <dbReference type="SAM" id="MobiDB-lite"/>
    </source>
</evidence>
<dbReference type="PANTHER" id="PTHR47284:SF3">
    <property type="entry name" value="FATTY-ACID-BINDING PROTEIN 2"/>
    <property type="match status" value="1"/>
</dbReference>
<evidence type="ECO:0000259" key="3">
    <source>
        <dbReference type="Pfam" id="PF16035"/>
    </source>
</evidence>
<dbReference type="GO" id="GO:0005504">
    <property type="term" value="F:fatty acid binding"/>
    <property type="evidence" value="ECO:0007669"/>
    <property type="project" value="TreeGrafter"/>
</dbReference>
<feature type="domain" description="Chalcone isomerase" evidence="3">
    <location>
        <begin position="232"/>
        <end position="404"/>
    </location>
</feature>
<keyword evidence="5" id="KW-1185">Reference proteome</keyword>
<feature type="compositionally biased region" description="Basic residues" evidence="2">
    <location>
        <begin position="77"/>
        <end position="86"/>
    </location>
</feature>
<dbReference type="InterPro" id="IPR016087">
    <property type="entry name" value="Chalcone_isomerase"/>
</dbReference>
<comment type="similarity">
    <text evidence="1">Belongs to the chalcone isomerase family.</text>
</comment>
<dbReference type="SUPFAM" id="SSF54626">
    <property type="entry name" value="Chalcone isomerase"/>
    <property type="match status" value="1"/>
</dbReference>
<dbReference type="GO" id="GO:0009570">
    <property type="term" value="C:chloroplast stroma"/>
    <property type="evidence" value="ECO:0007669"/>
    <property type="project" value="TreeGrafter"/>
</dbReference>
<dbReference type="OrthoDB" id="18193at2759"/>
<accession>A0A9P1EEG7</accession>
<dbReference type="EMBL" id="CAMAPE010000038">
    <property type="protein sequence ID" value="CAH9099892.1"/>
    <property type="molecule type" value="Genomic_DNA"/>
</dbReference>
<protein>
    <recommendedName>
        <fullName evidence="3">Chalcone isomerase domain-containing protein</fullName>
    </recommendedName>
</protein>
<dbReference type="GO" id="GO:0016872">
    <property type="term" value="F:intramolecular lyase activity"/>
    <property type="evidence" value="ECO:0007669"/>
    <property type="project" value="InterPro"/>
</dbReference>
<dbReference type="Proteomes" id="UP001152484">
    <property type="component" value="Unassembled WGS sequence"/>
</dbReference>
<dbReference type="PANTHER" id="PTHR47284">
    <property type="entry name" value="FATTY-ACID-BINDING PROTEIN 2"/>
    <property type="match status" value="1"/>
</dbReference>
<gene>
    <name evidence="4" type="ORF">CEURO_LOCUS14666</name>
</gene>
<dbReference type="AlphaFoldDB" id="A0A9P1EEG7"/>
<comment type="caution">
    <text evidence="4">The sequence shown here is derived from an EMBL/GenBank/DDBJ whole genome shotgun (WGS) entry which is preliminary data.</text>
</comment>